<keyword evidence="16" id="KW-1185">Reference proteome</keyword>
<dbReference type="Proteomes" id="UP001149140">
    <property type="component" value="Unassembled WGS sequence"/>
</dbReference>
<gene>
    <name evidence="15" type="ORF">OM076_09185</name>
</gene>
<evidence type="ECO:0000256" key="5">
    <source>
        <dbReference type="ARBA" id="ARBA00022679"/>
    </source>
</evidence>
<evidence type="ECO:0000256" key="10">
    <source>
        <dbReference type="ARBA" id="ARBA00023136"/>
    </source>
</evidence>
<accession>A0A9X3S4B8</accession>
<comment type="catalytic activity">
    <reaction evidence="1">
        <text>ATP + protein L-histidine = ADP + protein N-phospho-L-histidine.</text>
        <dbReference type="EC" id="2.7.13.3"/>
    </reaction>
</comment>
<dbReference type="InterPro" id="IPR005467">
    <property type="entry name" value="His_kinase_dom"/>
</dbReference>
<comment type="subcellular location">
    <subcellularLocation>
        <location evidence="2">Cell membrane</location>
    </subcellularLocation>
</comment>
<dbReference type="RefSeq" id="WP_270039271.1">
    <property type="nucleotide sequence ID" value="NZ_JAPDOD010000005.1"/>
</dbReference>
<dbReference type="Gene3D" id="1.10.287.130">
    <property type="match status" value="1"/>
</dbReference>
<dbReference type="InterPro" id="IPR004358">
    <property type="entry name" value="Sig_transdc_His_kin-like_C"/>
</dbReference>
<feature type="region of interest" description="Disordered" evidence="11">
    <location>
        <begin position="454"/>
        <end position="474"/>
    </location>
</feature>
<organism evidence="15 16">
    <name type="scientific">Solirubrobacter ginsenosidimutans</name>
    <dbReference type="NCBI Taxonomy" id="490573"/>
    <lineage>
        <taxon>Bacteria</taxon>
        <taxon>Bacillati</taxon>
        <taxon>Actinomycetota</taxon>
        <taxon>Thermoleophilia</taxon>
        <taxon>Solirubrobacterales</taxon>
        <taxon>Solirubrobacteraceae</taxon>
        <taxon>Solirubrobacter</taxon>
    </lineage>
</organism>
<dbReference type="Gene3D" id="6.10.340.10">
    <property type="match status" value="1"/>
</dbReference>
<evidence type="ECO:0000259" key="14">
    <source>
        <dbReference type="PROSITE" id="PS50885"/>
    </source>
</evidence>
<evidence type="ECO:0000313" key="15">
    <source>
        <dbReference type="EMBL" id="MDA0160438.1"/>
    </source>
</evidence>
<evidence type="ECO:0000256" key="11">
    <source>
        <dbReference type="SAM" id="MobiDB-lite"/>
    </source>
</evidence>
<dbReference type="Pfam" id="PF00512">
    <property type="entry name" value="HisKA"/>
    <property type="match status" value="1"/>
</dbReference>
<dbReference type="EMBL" id="JAPDOD010000005">
    <property type="protein sequence ID" value="MDA0160438.1"/>
    <property type="molecule type" value="Genomic_DNA"/>
</dbReference>
<evidence type="ECO:0000256" key="3">
    <source>
        <dbReference type="ARBA" id="ARBA00012438"/>
    </source>
</evidence>
<dbReference type="Pfam" id="PF00672">
    <property type="entry name" value="HAMP"/>
    <property type="match status" value="1"/>
</dbReference>
<keyword evidence="6 12" id="KW-0812">Transmembrane</keyword>
<dbReference type="GO" id="GO:0000155">
    <property type="term" value="F:phosphorelay sensor kinase activity"/>
    <property type="evidence" value="ECO:0007669"/>
    <property type="project" value="InterPro"/>
</dbReference>
<dbReference type="PROSITE" id="PS50885">
    <property type="entry name" value="HAMP"/>
    <property type="match status" value="1"/>
</dbReference>
<dbReference type="Pfam" id="PF02518">
    <property type="entry name" value="HATPase_c"/>
    <property type="match status" value="1"/>
</dbReference>
<dbReference type="CDD" id="cd00075">
    <property type="entry name" value="HATPase"/>
    <property type="match status" value="1"/>
</dbReference>
<dbReference type="PANTHER" id="PTHR45436:SF5">
    <property type="entry name" value="SENSOR HISTIDINE KINASE TRCS"/>
    <property type="match status" value="1"/>
</dbReference>
<dbReference type="InterPro" id="IPR003661">
    <property type="entry name" value="HisK_dim/P_dom"/>
</dbReference>
<keyword evidence="8 12" id="KW-1133">Transmembrane helix</keyword>
<evidence type="ECO:0000256" key="9">
    <source>
        <dbReference type="ARBA" id="ARBA00023012"/>
    </source>
</evidence>
<feature type="domain" description="HAMP" evidence="14">
    <location>
        <begin position="178"/>
        <end position="231"/>
    </location>
</feature>
<dbReference type="SUPFAM" id="SSF158472">
    <property type="entry name" value="HAMP domain-like"/>
    <property type="match status" value="1"/>
</dbReference>
<keyword evidence="9" id="KW-0902">Two-component regulatory system</keyword>
<evidence type="ECO:0000256" key="6">
    <source>
        <dbReference type="ARBA" id="ARBA00022692"/>
    </source>
</evidence>
<reference evidence="15" key="1">
    <citation type="submission" date="2022-10" db="EMBL/GenBank/DDBJ databases">
        <title>The WGS of Solirubrobacter ginsenosidimutans DSM 21036.</title>
        <authorList>
            <person name="Jiang Z."/>
        </authorList>
    </citation>
    <scope>NUCLEOTIDE SEQUENCE</scope>
    <source>
        <strain evidence="15">DSM 21036</strain>
    </source>
</reference>
<keyword evidence="10 12" id="KW-0472">Membrane</keyword>
<dbReference type="InterPro" id="IPR003660">
    <property type="entry name" value="HAMP_dom"/>
</dbReference>
<keyword evidence="4" id="KW-0597">Phosphoprotein</keyword>
<evidence type="ECO:0000256" key="7">
    <source>
        <dbReference type="ARBA" id="ARBA00022777"/>
    </source>
</evidence>
<feature type="transmembrane region" description="Helical" evidence="12">
    <location>
        <begin position="6"/>
        <end position="26"/>
    </location>
</feature>
<dbReference type="SMART" id="SM00387">
    <property type="entry name" value="HATPase_c"/>
    <property type="match status" value="1"/>
</dbReference>
<evidence type="ECO:0000256" key="8">
    <source>
        <dbReference type="ARBA" id="ARBA00022989"/>
    </source>
</evidence>
<dbReference type="CDD" id="cd06225">
    <property type="entry name" value="HAMP"/>
    <property type="match status" value="1"/>
</dbReference>
<dbReference type="AlphaFoldDB" id="A0A9X3S4B8"/>
<dbReference type="InterPro" id="IPR003594">
    <property type="entry name" value="HATPase_dom"/>
</dbReference>
<feature type="domain" description="Histidine kinase" evidence="13">
    <location>
        <begin position="239"/>
        <end position="451"/>
    </location>
</feature>
<proteinExistence type="predicted"/>
<feature type="transmembrane region" description="Helical" evidence="12">
    <location>
        <begin position="156"/>
        <end position="177"/>
    </location>
</feature>
<dbReference type="PROSITE" id="PS50109">
    <property type="entry name" value="HIS_KIN"/>
    <property type="match status" value="1"/>
</dbReference>
<dbReference type="InterPro" id="IPR036097">
    <property type="entry name" value="HisK_dim/P_sf"/>
</dbReference>
<dbReference type="PRINTS" id="PR00344">
    <property type="entry name" value="BCTRLSENSOR"/>
</dbReference>
<evidence type="ECO:0000256" key="2">
    <source>
        <dbReference type="ARBA" id="ARBA00004236"/>
    </source>
</evidence>
<evidence type="ECO:0000256" key="12">
    <source>
        <dbReference type="SAM" id="Phobius"/>
    </source>
</evidence>
<evidence type="ECO:0000259" key="13">
    <source>
        <dbReference type="PROSITE" id="PS50109"/>
    </source>
</evidence>
<dbReference type="InterPro" id="IPR050428">
    <property type="entry name" value="TCS_sensor_his_kinase"/>
</dbReference>
<dbReference type="SMART" id="SM00304">
    <property type="entry name" value="HAMP"/>
    <property type="match status" value="1"/>
</dbReference>
<dbReference type="SUPFAM" id="SSF55874">
    <property type="entry name" value="ATPase domain of HSP90 chaperone/DNA topoisomerase II/histidine kinase"/>
    <property type="match status" value="1"/>
</dbReference>
<keyword evidence="5" id="KW-0808">Transferase</keyword>
<protein>
    <recommendedName>
        <fullName evidence="3">histidine kinase</fullName>
        <ecNumber evidence="3">2.7.13.3</ecNumber>
    </recommendedName>
</protein>
<comment type="caution">
    <text evidence="15">The sequence shown here is derived from an EMBL/GenBank/DDBJ whole genome shotgun (WGS) entry which is preliminary data.</text>
</comment>
<dbReference type="InterPro" id="IPR036890">
    <property type="entry name" value="HATPase_C_sf"/>
</dbReference>
<dbReference type="Gene3D" id="3.30.565.10">
    <property type="entry name" value="Histidine kinase-like ATPase, C-terminal domain"/>
    <property type="match status" value="1"/>
</dbReference>
<sequence>MKVTLAFSGVMAVVLAFVGIVLYLRFESELDETLNQGLRSRAGDVSALIQRSGSALDAPGGSVLVERGESFAQILLASDGAVVDGSPKLKAESLLTPALLARGARETFIFTRPNPFELGEPARLLVTPVTARGRELVVVVGAGADDRNSQLHSLGLLLAVSWPVALLLASLAGYGVASAALRPVEAMRRKADEITEDHPGDRLPVGDADDEIARLGRTLNGMLARLEHAVERERAFVSDASHEFRMPLAVLKTELELALKGDRPREMLRDALQSASDETDRLAELADALLVIARADGGRLHLATAELDTADLLDGVSVRFGARVRASGRSLVVDQGQSAQIIADPHRLEQALGNLVENALRYGDGDIHLGATAAGDTIALFVRDEGPGFPPEFVAQAFERFTRADHARSRGGAGLGLSIVQAIAHAHGGEARATNDPDGGARVSIVLPVDDTDEARLQDDVETARESVHERPRA</sequence>
<dbReference type="SUPFAM" id="SSF47384">
    <property type="entry name" value="Homodimeric domain of signal transducing histidine kinase"/>
    <property type="match status" value="1"/>
</dbReference>
<dbReference type="SMART" id="SM00388">
    <property type="entry name" value="HisKA"/>
    <property type="match status" value="1"/>
</dbReference>
<evidence type="ECO:0000313" key="16">
    <source>
        <dbReference type="Proteomes" id="UP001149140"/>
    </source>
</evidence>
<dbReference type="CDD" id="cd00082">
    <property type="entry name" value="HisKA"/>
    <property type="match status" value="1"/>
</dbReference>
<evidence type="ECO:0000256" key="1">
    <source>
        <dbReference type="ARBA" id="ARBA00000085"/>
    </source>
</evidence>
<dbReference type="GO" id="GO:0005886">
    <property type="term" value="C:plasma membrane"/>
    <property type="evidence" value="ECO:0007669"/>
    <property type="project" value="UniProtKB-SubCell"/>
</dbReference>
<name>A0A9X3S4B8_9ACTN</name>
<dbReference type="PANTHER" id="PTHR45436">
    <property type="entry name" value="SENSOR HISTIDINE KINASE YKOH"/>
    <property type="match status" value="1"/>
</dbReference>
<dbReference type="EC" id="2.7.13.3" evidence="3"/>
<keyword evidence="7 15" id="KW-0418">Kinase</keyword>
<evidence type="ECO:0000256" key="4">
    <source>
        <dbReference type="ARBA" id="ARBA00022553"/>
    </source>
</evidence>